<evidence type="ECO:0000313" key="2">
    <source>
        <dbReference type="Proteomes" id="UP000781932"/>
    </source>
</evidence>
<name>A0A9P6LH51_9PEZI</name>
<dbReference type="AlphaFoldDB" id="A0A9P6LH51"/>
<reference evidence="1" key="2">
    <citation type="submission" date="2020-11" db="EMBL/GenBank/DDBJ databases">
        <title>Whole genome sequencing of Colletotrichum sp.</title>
        <authorList>
            <person name="Li H."/>
        </authorList>
    </citation>
    <scope>NUCLEOTIDE SEQUENCE</scope>
    <source>
        <strain evidence="1">CkLH20</strain>
    </source>
</reference>
<dbReference type="Proteomes" id="UP000781932">
    <property type="component" value="Unassembled WGS sequence"/>
</dbReference>
<sequence>MGFVPKRELDAVDAVEISPKRHQPGLDENSTEGILSRITLPDLKSCFQDLLADPLCGPFIEAQLHTYADKSWDAERERVKQQAQQIGGQAESAIAKVIRQTEKLRTAANVSDRGNAVAPLLQPTYDLWQLGQRLNGPTLAFDLLMNFVEMIIQPDDGEYEPSGDFDDNDHVHCEIESILVGIAYEDRHRYAEAADWTSQEQTANRRRVVDKLNKSITDSSGTYQYSTLSMLLFNGKIDGTMPPINVGHFCQRPRWQGGEIVGYYDIPSAIYTIDSDSEDGFW</sequence>
<evidence type="ECO:0000313" key="1">
    <source>
        <dbReference type="EMBL" id="KAF9875909.1"/>
    </source>
</evidence>
<proteinExistence type="predicted"/>
<dbReference type="GeneID" id="62162632"/>
<comment type="caution">
    <text evidence="1">The sequence shown here is derived from an EMBL/GenBank/DDBJ whole genome shotgun (WGS) entry which is preliminary data.</text>
</comment>
<accession>A0A9P6LH51</accession>
<organism evidence="1 2">
    <name type="scientific">Colletotrichum karsti</name>
    <dbReference type="NCBI Taxonomy" id="1095194"/>
    <lineage>
        <taxon>Eukaryota</taxon>
        <taxon>Fungi</taxon>
        <taxon>Dikarya</taxon>
        <taxon>Ascomycota</taxon>
        <taxon>Pezizomycotina</taxon>
        <taxon>Sordariomycetes</taxon>
        <taxon>Hypocreomycetidae</taxon>
        <taxon>Glomerellales</taxon>
        <taxon>Glomerellaceae</taxon>
        <taxon>Colletotrichum</taxon>
        <taxon>Colletotrichum boninense species complex</taxon>
    </lineage>
</organism>
<keyword evidence="2" id="KW-1185">Reference proteome</keyword>
<dbReference type="OrthoDB" id="4799658at2759"/>
<dbReference type="EMBL" id="JAATWM020000020">
    <property type="protein sequence ID" value="KAF9875909.1"/>
    <property type="molecule type" value="Genomic_DNA"/>
</dbReference>
<gene>
    <name evidence="1" type="ORF">CkaCkLH20_06841</name>
</gene>
<protein>
    <submittedName>
        <fullName evidence="1">Uncharacterized protein</fullName>
    </submittedName>
</protein>
<dbReference type="RefSeq" id="XP_038745370.1">
    <property type="nucleotide sequence ID" value="XM_038889558.1"/>
</dbReference>
<reference evidence="1" key="1">
    <citation type="submission" date="2020-03" db="EMBL/GenBank/DDBJ databases">
        <authorList>
            <person name="He L."/>
        </authorList>
    </citation>
    <scope>NUCLEOTIDE SEQUENCE</scope>
    <source>
        <strain evidence="1">CkLH20</strain>
    </source>
</reference>